<dbReference type="AlphaFoldDB" id="A0A067LPJ9"/>
<feature type="region of interest" description="Disordered" evidence="1">
    <location>
        <begin position="1"/>
        <end position="59"/>
    </location>
</feature>
<evidence type="ECO:0000313" key="2">
    <source>
        <dbReference type="EMBL" id="KDP46454.1"/>
    </source>
</evidence>
<feature type="compositionally biased region" description="Basic and acidic residues" evidence="1">
    <location>
        <begin position="1"/>
        <end position="49"/>
    </location>
</feature>
<sequence>MKGDAVEEDKEKGKEKEEDAVARNEFPEDKENFGDFDRAKIEEAAKDKEGDEAEEISEPEIEKLEISDEEELQPKLEAWERLFIVLSLTEL</sequence>
<keyword evidence="3" id="KW-1185">Reference proteome</keyword>
<proteinExistence type="predicted"/>
<gene>
    <name evidence="2" type="ORF">JCGZ_12937</name>
</gene>
<accession>A0A067LPJ9</accession>
<evidence type="ECO:0000256" key="1">
    <source>
        <dbReference type="SAM" id="MobiDB-lite"/>
    </source>
</evidence>
<feature type="compositionally biased region" description="Acidic residues" evidence="1">
    <location>
        <begin position="50"/>
        <end position="59"/>
    </location>
</feature>
<dbReference type="Proteomes" id="UP000027138">
    <property type="component" value="Unassembled WGS sequence"/>
</dbReference>
<evidence type="ECO:0000313" key="3">
    <source>
        <dbReference type="Proteomes" id="UP000027138"/>
    </source>
</evidence>
<dbReference type="EMBL" id="KK914218">
    <property type="protein sequence ID" value="KDP46454.1"/>
    <property type="molecule type" value="Genomic_DNA"/>
</dbReference>
<name>A0A067LPJ9_JATCU</name>
<organism evidence="2 3">
    <name type="scientific">Jatropha curcas</name>
    <name type="common">Barbados nut</name>
    <dbReference type="NCBI Taxonomy" id="180498"/>
    <lineage>
        <taxon>Eukaryota</taxon>
        <taxon>Viridiplantae</taxon>
        <taxon>Streptophyta</taxon>
        <taxon>Embryophyta</taxon>
        <taxon>Tracheophyta</taxon>
        <taxon>Spermatophyta</taxon>
        <taxon>Magnoliopsida</taxon>
        <taxon>eudicotyledons</taxon>
        <taxon>Gunneridae</taxon>
        <taxon>Pentapetalae</taxon>
        <taxon>rosids</taxon>
        <taxon>fabids</taxon>
        <taxon>Malpighiales</taxon>
        <taxon>Euphorbiaceae</taxon>
        <taxon>Crotonoideae</taxon>
        <taxon>Jatropheae</taxon>
        <taxon>Jatropha</taxon>
    </lineage>
</organism>
<reference evidence="2 3" key="1">
    <citation type="journal article" date="2014" name="PLoS ONE">
        <title>Global Analysis of Gene Expression Profiles in Physic Nut (Jatropha curcas L.) Seedlings Exposed to Salt Stress.</title>
        <authorList>
            <person name="Zhang L."/>
            <person name="Zhang C."/>
            <person name="Wu P."/>
            <person name="Chen Y."/>
            <person name="Li M."/>
            <person name="Jiang H."/>
            <person name="Wu G."/>
        </authorList>
    </citation>
    <scope>NUCLEOTIDE SEQUENCE [LARGE SCALE GENOMIC DNA]</scope>
    <source>
        <strain evidence="3">cv. GZQX0401</strain>
        <tissue evidence="2">Young leaves</tissue>
    </source>
</reference>
<protein>
    <submittedName>
        <fullName evidence="2">Uncharacterized protein</fullName>
    </submittedName>
</protein>